<dbReference type="STRING" id="160454.RV10_GL004383"/>
<dbReference type="Pfam" id="PF13279">
    <property type="entry name" value="4HBT_2"/>
    <property type="match status" value="1"/>
</dbReference>
<keyword evidence="4" id="KW-1185">Reference proteome</keyword>
<evidence type="ECO:0000256" key="1">
    <source>
        <dbReference type="ARBA" id="ARBA00005953"/>
    </source>
</evidence>
<comment type="similarity">
    <text evidence="1">Belongs to the 4-hydroxybenzoyl-CoA thioesterase family.</text>
</comment>
<sequence>MKLYPGYKRKPFYYETDKMGIIHHSNYIRWFEEARVDMLEFVGYPFERIEKYGIIVPVLSVSSTYKDMVRFGDEVLVKPTISNYTGTRLDFKYQIINVATGVTTTVGTSEHCFMSSESNRLVHLKRQNPELHQLFMDYYNQTGEEA</sequence>
<dbReference type="AlphaFoldDB" id="R2SXD6"/>
<proteinExistence type="inferred from homology"/>
<gene>
    <name evidence="3" type="ORF">UAU_00099</name>
</gene>
<reference evidence="3 4" key="1">
    <citation type="submission" date="2013-02" db="EMBL/GenBank/DDBJ databases">
        <title>The Genome Sequence of Enterococcus pallens BAA-351.</title>
        <authorList>
            <consortium name="The Broad Institute Genome Sequencing Platform"/>
            <consortium name="The Broad Institute Genome Sequencing Center for Infectious Disease"/>
            <person name="Earl A.M."/>
            <person name="Gilmore M.S."/>
            <person name="Lebreton F."/>
            <person name="Walker B."/>
            <person name="Young S.K."/>
            <person name="Zeng Q."/>
            <person name="Gargeya S."/>
            <person name="Fitzgerald M."/>
            <person name="Haas B."/>
            <person name="Abouelleil A."/>
            <person name="Alvarado L."/>
            <person name="Arachchi H.M."/>
            <person name="Berlin A.M."/>
            <person name="Chapman S.B."/>
            <person name="Dewar J."/>
            <person name="Goldberg J."/>
            <person name="Griggs A."/>
            <person name="Gujja S."/>
            <person name="Hansen M."/>
            <person name="Howarth C."/>
            <person name="Imamovic A."/>
            <person name="Larimer J."/>
            <person name="McCowan C."/>
            <person name="Murphy C."/>
            <person name="Neiman D."/>
            <person name="Pearson M."/>
            <person name="Priest M."/>
            <person name="Roberts A."/>
            <person name="Saif S."/>
            <person name="Shea T."/>
            <person name="Sisk P."/>
            <person name="Sykes S."/>
            <person name="Wortman J."/>
            <person name="Nusbaum C."/>
            <person name="Birren B."/>
        </authorList>
    </citation>
    <scope>NUCLEOTIDE SEQUENCE [LARGE SCALE GENOMIC DNA]</scope>
    <source>
        <strain evidence="3 4">ATCC BAA-351</strain>
    </source>
</reference>
<dbReference type="PATRIC" id="fig|1158607.3.peg.100"/>
<dbReference type="OrthoDB" id="9800856at2"/>
<dbReference type="InterPro" id="IPR029069">
    <property type="entry name" value="HotDog_dom_sf"/>
</dbReference>
<dbReference type="EMBL" id="AJAQ01000001">
    <property type="protein sequence ID" value="EOH97431.1"/>
    <property type="molecule type" value="Genomic_DNA"/>
</dbReference>
<dbReference type="HOGENOM" id="CLU_101141_3_3_9"/>
<dbReference type="SUPFAM" id="SSF54637">
    <property type="entry name" value="Thioesterase/thiol ester dehydrase-isomerase"/>
    <property type="match status" value="1"/>
</dbReference>
<dbReference type="Gene3D" id="3.10.129.10">
    <property type="entry name" value="Hotdog Thioesterase"/>
    <property type="match status" value="1"/>
</dbReference>
<dbReference type="CDD" id="cd00586">
    <property type="entry name" value="4HBT"/>
    <property type="match status" value="1"/>
</dbReference>
<evidence type="ECO:0000256" key="2">
    <source>
        <dbReference type="ARBA" id="ARBA00022801"/>
    </source>
</evidence>
<keyword evidence="2 3" id="KW-0378">Hydrolase</keyword>
<dbReference type="GO" id="GO:0047617">
    <property type="term" value="F:fatty acyl-CoA hydrolase activity"/>
    <property type="evidence" value="ECO:0007669"/>
    <property type="project" value="TreeGrafter"/>
</dbReference>
<dbReference type="Proteomes" id="UP000013782">
    <property type="component" value="Unassembled WGS sequence"/>
</dbReference>
<name>R2SXD6_9ENTE</name>
<accession>R2SXD6</accession>
<dbReference type="eggNOG" id="COG0824">
    <property type="taxonomic scope" value="Bacteria"/>
</dbReference>
<dbReference type="PANTHER" id="PTHR31793">
    <property type="entry name" value="4-HYDROXYBENZOYL-COA THIOESTERASE FAMILY MEMBER"/>
    <property type="match status" value="1"/>
</dbReference>
<evidence type="ECO:0000313" key="3">
    <source>
        <dbReference type="EMBL" id="EOH97431.1"/>
    </source>
</evidence>
<dbReference type="PANTHER" id="PTHR31793:SF27">
    <property type="entry name" value="NOVEL THIOESTERASE SUPERFAMILY DOMAIN AND SAPOSIN A-TYPE DOMAIN CONTAINING PROTEIN (0610012H03RIK)"/>
    <property type="match status" value="1"/>
</dbReference>
<dbReference type="InterPro" id="IPR050563">
    <property type="entry name" value="4-hydroxybenzoyl-CoA_TE"/>
</dbReference>
<evidence type="ECO:0000313" key="4">
    <source>
        <dbReference type="Proteomes" id="UP000013782"/>
    </source>
</evidence>
<protein>
    <submittedName>
        <fullName evidence="3">YbgC/YbaW family acyl-CoA thioester hydrolase</fullName>
    </submittedName>
</protein>
<organism evidence="3 4">
    <name type="scientific">Enterococcus pallens ATCC BAA-351</name>
    <dbReference type="NCBI Taxonomy" id="1158607"/>
    <lineage>
        <taxon>Bacteria</taxon>
        <taxon>Bacillati</taxon>
        <taxon>Bacillota</taxon>
        <taxon>Bacilli</taxon>
        <taxon>Lactobacillales</taxon>
        <taxon>Enterococcaceae</taxon>
        <taxon>Enterococcus</taxon>
    </lineage>
</organism>
<dbReference type="RefSeq" id="WP_010755164.1">
    <property type="nucleotide sequence ID" value="NZ_ASWD01000002.1"/>
</dbReference>
<comment type="caution">
    <text evidence="3">The sequence shown here is derived from an EMBL/GenBank/DDBJ whole genome shotgun (WGS) entry which is preliminary data.</text>
</comment>